<keyword evidence="5" id="KW-0862">Zinc</keyword>
<dbReference type="InterPro" id="IPR013087">
    <property type="entry name" value="Znf_C2H2_type"/>
</dbReference>
<protein>
    <submittedName>
        <fullName evidence="8">Mitochondrial preribosomal assembly rimM</fullName>
    </submittedName>
</protein>
<dbReference type="RefSeq" id="XP_028864946.1">
    <property type="nucleotide sequence ID" value="XM_029009113.1"/>
</dbReference>
<dbReference type="PROSITE" id="PS00028">
    <property type="entry name" value="ZINC_FINGER_C2H2_1"/>
    <property type="match status" value="1"/>
</dbReference>
<dbReference type="EMBL" id="BDSA01000001">
    <property type="protein sequence ID" value="GBE58703.1"/>
    <property type="molecule type" value="Genomic_DNA"/>
</dbReference>
<evidence type="ECO:0000256" key="3">
    <source>
        <dbReference type="ARBA" id="ARBA00022552"/>
    </source>
</evidence>
<dbReference type="InterPro" id="IPR009000">
    <property type="entry name" value="Transl_B-barrel_sf"/>
</dbReference>
<comment type="caution">
    <text evidence="8">The sequence shown here is derived from an EMBL/GenBank/DDBJ whole genome shotgun (WGS) entry which is preliminary data.</text>
</comment>
<keyword evidence="9" id="KW-1185">Reference proteome</keyword>
<dbReference type="Proteomes" id="UP000236319">
    <property type="component" value="Unassembled WGS sequence"/>
</dbReference>
<evidence type="ECO:0000259" key="7">
    <source>
        <dbReference type="PROSITE" id="PS50157"/>
    </source>
</evidence>
<evidence type="ECO:0000256" key="1">
    <source>
        <dbReference type="ARBA" id="ARBA00022490"/>
    </source>
</evidence>
<dbReference type="AlphaFoldDB" id="A0A2H6K6S6"/>
<dbReference type="PANTHER" id="PTHR33692">
    <property type="entry name" value="RIBOSOME MATURATION FACTOR RIMM"/>
    <property type="match status" value="1"/>
</dbReference>
<accession>A0A2H6K6S6</accession>
<dbReference type="Pfam" id="PF01782">
    <property type="entry name" value="RimM"/>
    <property type="match status" value="1"/>
</dbReference>
<evidence type="ECO:0000313" key="8">
    <source>
        <dbReference type="EMBL" id="GBE58703.1"/>
    </source>
</evidence>
<dbReference type="GO" id="GO:0005840">
    <property type="term" value="C:ribosome"/>
    <property type="evidence" value="ECO:0007669"/>
    <property type="project" value="InterPro"/>
</dbReference>
<dbReference type="HAMAP" id="MF_00014">
    <property type="entry name" value="Ribosome_mat_RimM"/>
    <property type="match status" value="1"/>
</dbReference>
<organism evidence="8 9">
    <name type="scientific">Babesia ovata</name>
    <dbReference type="NCBI Taxonomy" id="189622"/>
    <lineage>
        <taxon>Eukaryota</taxon>
        <taxon>Sar</taxon>
        <taxon>Alveolata</taxon>
        <taxon>Apicomplexa</taxon>
        <taxon>Aconoidasida</taxon>
        <taxon>Piroplasmida</taxon>
        <taxon>Babesiidae</taxon>
        <taxon>Babesia</taxon>
    </lineage>
</organism>
<evidence type="ECO:0000256" key="2">
    <source>
        <dbReference type="ARBA" id="ARBA00022517"/>
    </source>
</evidence>
<proteinExistence type="inferred from homology"/>
<reference evidence="8 9" key="1">
    <citation type="journal article" date="2017" name="BMC Genomics">
        <title>Whole-genome assembly of Babesia ovata and comparative genomics between closely related pathogens.</title>
        <authorList>
            <person name="Yamagishi J."/>
            <person name="Asada M."/>
            <person name="Hakimi H."/>
            <person name="Tanaka T.Q."/>
            <person name="Sugimoto C."/>
            <person name="Kawazu S."/>
        </authorList>
    </citation>
    <scope>NUCLEOTIDE SEQUENCE [LARGE SCALE GENOMIC DNA]</scope>
    <source>
        <strain evidence="8 9">Miyake</strain>
    </source>
</reference>
<evidence type="ECO:0000313" key="9">
    <source>
        <dbReference type="Proteomes" id="UP000236319"/>
    </source>
</evidence>
<keyword evidence="4" id="KW-0143">Chaperone</keyword>
<feature type="compositionally biased region" description="Pro residues" evidence="6">
    <location>
        <begin position="153"/>
        <end position="163"/>
    </location>
</feature>
<dbReference type="GeneID" id="39872473"/>
<evidence type="ECO:0000256" key="5">
    <source>
        <dbReference type="PROSITE-ProRule" id="PRU00042"/>
    </source>
</evidence>
<dbReference type="GO" id="GO:0008270">
    <property type="term" value="F:zinc ion binding"/>
    <property type="evidence" value="ECO:0007669"/>
    <property type="project" value="UniProtKB-KW"/>
</dbReference>
<evidence type="ECO:0000256" key="4">
    <source>
        <dbReference type="ARBA" id="ARBA00023186"/>
    </source>
</evidence>
<feature type="domain" description="C2H2-type" evidence="7">
    <location>
        <begin position="407"/>
        <end position="429"/>
    </location>
</feature>
<keyword evidence="2" id="KW-0690">Ribosome biogenesis</keyword>
<sequence length="512" mass="57817">MADALAIKHVSRPYQTTFVSCGHNIAARRVSRIADSNAVNHDLPTDAGWNEGDLVLPNKYYKRSKHSKVGFKGGLRKEVETQEERLARTFNIFAPMPKEVLMNTSGRPNSPDPDLVGDINKYIKHHMEKEKQEEAKSAGTGSSPPRKAEKPPKPLPKPAPEPQPRVKCPNAILLDKSILFSTTLDEYIVVGKILSPHGLRGHVKVRSLCSNPEMRLCEPGYRFLKFPNRDETVMPIKIDSGKLLDGEKTYRLKLEGVDTKDQALRLNGAFLSVSIRDVPPLEEDCYYSRDILNLNVYLFNDKTKTCLGKVVGFWHREDLVQHPKLANLTEDLIEVEMDIRLSLQTLMTLTKRSAELEDDTPAASKDLKPKKVTVVTDRDLDMADDVIDAEEELANSNMMGVHYVKYYTCSICGREFTNYSLALAHDRAHDAGVVTGAPEEPDSNEDPSHNTKGEQIYTLDEYYQKEIKKPVRRFYIPLIKEETIKFVDVPNKSLYVDTFTVFIGEDGNKIAK</sequence>
<dbReference type="OrthoDB" id="364619at2759"/>
<dbReference type="GO" id="GO:0043022">
    <property type="term" value="F:ribosome binding"/>
    <property type="evidence" value="ECO:0007669"/>
    <property type="project" value="InterPro"/>
</dbReference>
<dbReference type="PROSITE" id="PS50157">
    <property type="entry name" value="ZINC_FINGER_C2H2_2"/>
    <property type="match status" value="1"/>
</dbReference>
<feature type="region of interest" description="Disordered" evidence="6">
    <location>
        <begin position="128"/>
        <end position="167"/>
    </location>
</feature>
<keyword evidence="5" id="KW-0479">Metal-binding</keyword>
<keyword evidence="3" id="KW-0698">rRNA processing</keyword>
<dbReference type="InterPro" id="IPR002676">
    <property type="entry name" value="RimM_N"/>
</dbReference>
<keyword evidence="5" id="KW-0863">Zinc-finger</keyword>
<feature type="region of interest" description="Disordered" evidence="6">
    <location>
        <begin position="435"/>
        <end position="454"/>
    </location>
</feature>
<dbReference type="PANTHER" id="PTHR33692:SF1">
    <property type="entry name" value="RIBOSOME MATURATION FACTOR RIMM"/>
    <property type="match status" value="1"/>
</dbReference>
<dbReference type="VEuPathDB" id="PiroplasmaDB:BOVATA_001960"/>
<evidence type="ECO:0000256" key="6">
    <source>
        <dbReference type="SAM" id="MobiDB-lite"/>
    </source>
</evidence>
<dbReference type="Gene3D" id="2.40.30.60">
    <property type="entry name" value="RimM"/>
    <property type="match status" value="1"/>
</dbReference>
<dbReference type="NCBIfam" id="TIGR02273">
    <property type="entry name" value="16S_RimM"/>
    <property type="match status" value="1"/>
</dbReference>
<name>A0A2H6K6S6_9APIC</name>
<gene>
    <name evidence="8" type="ORF">BOVATA_001960</name>
</gene>
<dbReference type="InterPro" id="IPR036976">
    <property type="entry name" value="RimM_N_sf"/>
</dbReference>
<dbReference type="GO" id="GO:0006364">
    <property type="term" value="P:rRNA processing"/>
    <property type="evidence" value="ECO:0007669"/>
    <property type="project" value="UniProtKB-KW"/>
</dbReference>
<dbReference type="InterPro" id="IPR011961">
    <property type="entry name" value="RimM"/>
</dbReference>
<dbReference type="SUPFAM" id="SSF50447">
    <property type="entry name" value="Translation proteins"/>
    <property type="match status" value="1"/>
</dbReference>
<keyword evidence="1" id="KW-0963">Cytoplasm</keyword>